<dbReference type="EMBL" id="AOMD01000021">
    <property type="protein sequence ID" value="EMA44793.1"/>
    <property type="molecule type" value="Genomic_DNA"/>
</dbReference>
<organism evidence="1 2">
    <name type="scientific">Halococcus saccharolyticus DSM 5350</name>
    <dbReference type="NCBI Taxonomy" id="1227455"/>
    <lineage>
        <taxon>Archaea</taxon>
        <taxon>Methanobacteriati</taxon>
        <taxon>Methanobacteriota</taxon>
        <taxon>Stenosarchaea group</taxon>
        <taxon>Halobacteria</taxon>
        <taxon>Halobacteriales</taxon>
        <taxon>Halococcaceae</taxon>
        <taxon>Halococcus</taxon>
    </lineage>
</organism>
<proteinExistence type="predicted"/>
<gene>
    <name evidence="1" type="ORF">C449_09049</name>
</gene>
<dbReference type="InterPro" id="IPR009959">
    <property type="entry name" value="Cyclase_SnoaL-like"/>
</dbReference>
<accession>M0MHH2</accession>
<dbReference type="GO" id="GO:0030638">
    <property type="term" value="P:polyketide metabolic process"/>
    <property type="evidence" value="ECO:0007669"/>
    <property type="project" value="InterPro"/>
</dbReference>
<dbReference type="Proteomes" id="UP000011669">
    <property type="component" value="Unassembled WGS sequence"/>
</dbReference>
<dbReference type="InterPro" id="IPR032710">
    <property type="entry name" value="NTF2-like_dom_sf"/>
</dbReference>
<sequence>MIFTRIEDGKIAERWIQPDMLGMMRQLDVLEDLSQ</sequence>
<dbReference type="Gene3D" id="3.10.450.50">
    <property type="match status" value="1"/>
</dbReference>
<comment type="caution">
    <text evidence="1">The sequence shown here is derived from an EMBL/GenBank/DDBJ whole genome shotgun (WGS) entry which is preliminary data.</text>
</comment>
<dbReference type="STRING" id="1227455.C449_09049"/>
<evidence type="ECO:0000313" key="1">
    <source>
        <dbReference type="EMBL" id="EMA44793.1"/>
    </source>
</evidence>
<reference evidence="1 2" key="1">
    <citation type="journal article" date="2014" name="PLoS Genet.">
        <title>Phylogenetically driven sequencing of extremely halophilic archaea reveals strategies for static and dynamic osmo-response.</title>
        <authorList>
            <person name="Becker E.A."/>
            <person name="Seitzer P.M."/>
            <person name="Tritt A."/>
            <person name="Larsen D."/>
            <person name="Krusor M."/>
            <person name="Yao A.I."/>
            <person name="Wu D."/>
            <person name="Madern D."/>
            <person name="Eisen J.A."/>
            <person name="Darling A.E."/>
            <person name="Facciotti M.T."/>
        </authorList>
    </citation>
    <scope>NUCLEOTIDE SEQUENCE [LARGE SCALE GENOMIC DNA]</scope>
    <source>
        <strain evidence="1 2">DSM 5350</strain>
    </source>
</reference>
<dbReference type="InParanoid" id="M0MHH2"/>
<keyword evidence="2" id="KW-1185">Reference proteome</keyword>
<evidence type="ECO:0000313" key="2">
    <source>
        <dbReference type="Proteomes" id="UP000011669"/>
    </source>
</evidence>
<dbReference type="SUPFAM" id="SSF54427">
    <property type="entry name" value="NTF2-like"/>
    <property type="match status" value="1"/>
</dbReference>
<dbReference type="AlphaFoldDB" id="M0MHH2"/>
<evidence type="ECO:0008006" key="3">
    <source>
        <dbReference type="Google" id="ProtNLM"/>
    </source>
</evidence>
<protein>
    <recommendedName>
        <fullName evidence="3">Ester cyclase</fullName>
    </recommendedName>
</protein>
<dbReference type="Pfam" id="PF07366">
    <property type="entry name" value="SnoaL"/>
    <property type="match status" value="1"/>
</dbReference>
<name>M0MHH2_9EURY</name>